<dbReference type="GO" id="GO:0004359">
    <property type="term" value="F:glutaminase activity"/>
    <property type="evidence" value="ECO:0007669"/>
    <property type="project" value="InterPro"/>
</dbReference>
<evidence type="ECO:0000256" key="15">
    <source>
        <dbReference type="RuleBase" id="RU003812"/>
    </source>
</evidence>
<dbReference type="GO" id="GO:0005524">
    <property type="term" value="F:ATP binding"/>
    <property type="evidence" value="ECO:0007669"/>
    <property type="project" value="UniProtKB-UniRule"/>
</dbReference>
<evidence type="ECO:0000256" key="10">
    <source>
        <dbReference type="ARBA" id="ARBA00055966"/>
    </source>
</evidence>
<evidence type="ECO:0000313" key="18">
    <source>
        <dbReference type="Proteomes" id="UP000214355"/>
    </source>
</evidence>
<comment type="function">
    <text evidence="10 13">Catalyzes the ATP-dependent amidation of deamido-NAD to form NAD. Uses ammonia as a nitrogen source.</text>
</comment>
<dbReference type="NCBIfam" id="NF001979">
    <property type="entry name" value="PRK00768.1"/>
    <property type="match status" value="1"/>
</dbReference>
<evidence type="ECO:0000256" key="13">
    <source>
        <dbReference type="HAMAP-Rule" id="MF_00193"/>
    </source>
</evidence>
<evidence type="ECO:0000256" key="4">
    <source>
        <dbReference type="ARBA" id="ARBA00022723"/>
    </source>
</evidence>
<dbReference type="EMBL" id="LT629804">
    <property type="protein sequence ID" value="SDU80105.1"/>
    <property type="molecule type" value="Genomic_DNA"/>
</dbReference>
<keyword evidence="6 13" id="KW-0067">ATP-binding</keyword>
<feature type="domain" description="NAD/GMP synthase" evidence="16">
    <location>
        <begin position="32"/>
        <end position="272"/>
    </location>
</feature>
<dbReference type="GO" id="GO:0003952">
    <property type="term" value="F:NAD+ synthase (glutamine-hydrolyzing) activity"/>
    <property type="evidence" value="ECO:0007669"/>
    <property type="project" value="InterPro"/>
</dbReference>
<evidence type="ECO:0000256" key="11">
    <source>
        <dbReference type="ARBA" id="ARBA00066987"/>
    </source>
</evidence>
<reference evidence="18" key="1">
    <citation type="submission" date="2016-10" db="EMBL/GenBank/DDBJ databases">
        <authorList>
            <person name="Varghese N."/>
            <person name="Submissions S."/>
        </authorList>
    </citation>
    <scope>NUCLEOTIDE SEQUENCE [LARGE SCALE GENOMIC DNA]</scope>
    <source>
        <strain evidence="18">DSM 10002</strain>
    </source>
</reference>
<keyword evidence="7 13" id="KW-0460">Magnesium</keyword>
<accession>A0A1H2LH92</accession>
<evidence type="ECO:0000256" key="1">
    <source>
        <dbReference type="ARBA" id="ARBA00005859"/>
    </source>
</evidence>
<feature type="binding site" description="in other chain" evidence="13">
    <location>
        <begin position="267"/>
        <end position="268"/>
    </location>
    <ligand>
        <name>deamido-NAD(+)</name>
        <dbReference type="ChEBI" id="CHEBI:58437"/>
        <note>ligand shared between two neighboring subunits</note>
    </ligand>
</feature>
<keyword evidence="4 13" id="KW-0479">Metal-binding</keyword>
<evidence type="ECO:0000256" key="5">
    <source>
        <dbReference type="ARBA" id="ARBA00022741"/>
    </source>
</evidence>
<feature type="binding site" evidence="13">
    <location>
        <begin position="54"/>
        <end position="61"/>
    </location>
    <ligand>
        <name>ATP</name>
        <dbReference type="ChEBI" id="CHEBI:30616"/>
    </ligand>
</feature>
<dbReference type="PANTHER" id="PTHR23090">
    <property type="entry name" value="NH 3 /GLUTAMINE-DEPENDENT NAD + SYNTHETASE"/>
    <property type="match status" value="1"/>
</dbReference>
<dbReference type="Gene3D" id="3.40.50.620">
    <property type="entry name" value="HUPs"/>
    <property type="match status" value="1"/>
</dbReference>
<dbReference type="FunFam" id="3.40.50.620:FF:000015">
    <property type="entry name" value="NH(3)-dependent NAD(+) synthetase"/>
    <property type="match status" value="1"/>
</dbReference>
<dbReference type="GO" id="GO:0008795">
    <property type="term" value="F:NAD+ synthase activity"/>
    <property type="evidence" value="ECO:0007669"/>
    <property type="project" value="UniProtKB-UniRule"/>
</dbReference>
<evidence type="ECO:0000256" key="14">
    <source>
        <dbReference type="RuleBase" id="RU003811"/>
    </source>
</evidence>
<evidence type="ECO:0000256" key="6">
    <source>
        <dbReference type="ARBA" id="ARBA00022840"/>
    </source>
</evidence>
<evidence type="ECO:0000256" key="9">
    <source>
        <dbReference type="ARBA" id="ARBA00051206"/>
    </source>
</evidence>
<comment type="subunit">
    <text evidence="2 13">Homodimer.</text>
</comment>
<dbReference type="InterPro" id="IPR014729">
    <property type="entry name" value="Rossmann-like_a/b/a_fold"/>
</dbReference>
<organism evidence="17 18">
    <name type="scientific">Arcanobacterium phocae</name>
    <dbReference type="NCBI Taxonomy" id="131112"/>
    <lineage>
        <taxon>Bacteria</taxon>
        <taxon>Bacillati</taxon>
        <taxon>Actinomycetota</taxon>
        <taxon>Actinomycetes</taxon>
        <taxon>Actinomycetales</taxon>
        <taxon>Actinomycetaceae</taxon>
        <taxon>Arcanobacterium</taxon>
    </lineage>
</organism>
<evidence type="ECO:0000256" key="2">
    <source>
        <dbReference type="ARBA" id="ARBA00011738"/>
    </source>
</evidence>
<evidence type="ECO:0000256" key="8">
    <source>
        <dbReference type="ARBA" id="ARBA00023027"/>
    </source>
</evidence>
<evidence type="ECO:0000256" key="7">
    <source>
        <dbReference type="ARBA" id="ARBA00022842"/>
    </source>
</evidence>
<protein>
    <recommendedName>
        <fullName evidence="12 13">NH(3)-dependent NAD(+) synthetase</fullName>
        <ecNumber evidence="11 13">6.3.1.5</ecNumber>
    </recommendedName>
</protein>
<keyword evidence="5 13" id="KW-0547">Nucleotide-binding</keyword>
<dbReference type="HAMAP" id="MF_00193">
    <property type="entry name" value="NadE_ammonia_dep"/>
    <property type="match status" value="1"/>
</dbReference>
<keyword evidence="8 13" id="KW-0520">NAD</keyword>
<name>A0A1H2LH92_9ACTO</name>
<dbReference type="SUPFAM" id="SSF52402">
    <property type="entry name" value="Adenine nucleotide alpha hydrolases-like"/>
    <property type="match status" value="1"/>
</dbReference>
<evidence type="ECO:0000259" key="16">
    <source>
        <dbReference type="Pfam" id="PF02540"/>
    </source>
</evidence>
<comment type="catalytic activity">
    <reaction evidence="9 13 15">
        <text>deamido-NAD(+) + NH4(+) + ATP = AMP + diphosphate + NAD(+) + H(+)</text>
        <dbReference type="Rhea" id="RHEA:21188"/>
        <dbReference type="ChEBI" id="CHEBI:15378"/>
        <dbReference type="ChEBI" id="CHEBI:28938"/>
        <dbReference type="ChEBI" id="CHEBI:30616"/>
        <dbReference type="ChEBI" id="CHEBI:33019"/>
        <dbReference type="ChEBI" id="CHEBI:57540"/>
        <dbReference type="ChEBI" id="CHEBI:58437"/>
        <dbReference type="ChEBI" id="CHEBI:456215"/>
        <dbReference type="EC" id="6.3.1.5"/>
    </reaction>
</comment>
<dbReference type="InterPro" id="IPR022926">
    <property type="entry name" value="NH(3)-dep_NAD(+)_synth"/>
</dbReference>
<proteinExistence type="inferred from homology"/>
<feature type="binding site" evidence="13">
    <location>
        <position position="218"/>
    </location>
    <ligand>
        <name>ATP</name>
        <dbReference type="ChEBI" id="CHEBI:30616"/>
    </ligand>
</feature>
<dbReference type="Proteomes" id="UP000214355">
    <property type="component" value="Chromosome I"/>
</dbReference>
<keyword evidence="3 13" id="KW-0436">Ligase</keyword>
<dbReference type="NCBIfam" id="TIGR00552">
    <property type="entry name" value="nadE"/>
    <property type="match status" value="1"/>
</dbReference>
<dbReference type="PANTHER" id="PTHR23090:SF7">
    <property type="entry name" value="NH(3)-DEPENDENT NAD(+) SYNTHETASE"/>
    <property type="match status" value="1"/>
</dbReference>
<dbReference type="CDD" id="cd00553">
    <property type="entry name" value="NAD_synthase"/>
    <property type="match status" value="1"/>
</dbReference>
<dbReference type="InterPro" id="IPR003694">
    <property type="entry name" value="NAD_synthase"/>
</dbReference>
<dbReference type="GO" id="GO:0005737">
    <property type="term" value="C:cytoplasm"/>
    <property type="evidence" value="ECO:0007669"/>
    <property type="project" value="InterPro"/>
</dbReference>
<evidence type="ECO:0000313" key="17">
    <source>
        <dbReference type="EMBL" id="SDU80105.1"/>
    </source>
</evidence>
<dbReference type="UniPathway" id="UPA00253">
    <property type="reaction ID" value="UER00333"/>
</dbReference>
<dbReference type="GO" id="GO:0009435">
    <property type="term" value="P:NAD+ biosynthetic process"/>
    <property type="evidence" value="ECO:0007669"/>
    <property type="project" value="UniProtKB-UniRule"/>
</dbReference>
<comment type="similarity">
    <text evidence="1 13 14">Belongs to the NAD synthetase family.</text>
</comment>
<feature type="binding site" description="in other chain" evidence="13">
    <location>
        <position position="147"/>
    </location>
    <ligand>
        <name>deamido-NAD(+)</name>
        <dbReference type="ChEBI" id="CHEBI:58437"/>
        <note>ligand shared between two neighboring subunits</note>
    </ligand>
</feature>
<dbReference type="GO" id="GO:0046872">
    <property type="term" value="F:metal ion binding"/>
    <property type="evidence" value="ECO:0007669"/>
    <property type="project" value="UniProtKB-KW"/>
</dbReference>
<feature type="binding site" evidence="13">
    <location>
        <position position="196"/>
    </location>
    <ligand>
        <name>ATP</name>
        <dbReference type="ChEBI" id="CHEBI:30616"/>
    </ligand>
</feature>
<feature type="binding site" evidence="13">
    <location>
        <position position="60"/>
    </location>
    <ligand>
        <name>Mg(2+)</name>
        <dbReference type="ChEBI" id="CHEBI:18420"/>
    </ligand>
</feature>
<feature type="binding site" description="in other chain" evidence="13">
    <location>
        <position position="180"/>
    </location>
    <ligand>
        <name>deamido-NAD(+)</name>
        <dbReference type="ChEBI" id="CHEBI:58437"/>
        <note>ligand shared between two neighboring subunits</note>
    </ligand>
</feature>
<dbReference type="AlphaFoldDB" id="A0A1H2LH92"/>
<dbReference type="Pfam" id="PF02540">
    <property type="entry name" value="NAD_synthase"/>
    <property type="match status" value="1"/>
</dbReference>
<comment type="pathway">
    <text evidence="13">Cofactor biosynthesis; NAD(+) biosynthesis; NAD(+) from deamido-NAD(+) (ammonia route): step 1/1.</text>
</comment>
<evidence type="ECO:0000256" key="12">
    <source>
        <dbReference type="ARBA" id="ARBA00070926"/>
    </source>
</evidence>
<dbReference type="InterPro" id="IPR022310">
    <property type="entry name" value="NAD/GMP_synthase"/>
</dbReference>
<gene>
    <name evidence="13" type="primary">nadE</name>
    <name evidence="17" type="ORF">SAMN04489737_1098</name>
</gene>
<feature type="binding site" evidence="13">
    <location>
        <position position="172"/>
    </location>
    <ligand>
        <name>Mg(2+)</name>
        <dbReference type="ChEBI" id="CHEBI:18420"/>
    </ligand>
</feature>
<sequence>MHGRLAVMSTELQRTIITSLGVKPTIDPTEEVRTRVDFLCDYVRATHTSGFVLGISGGVDSTLGGRLAQLAAEKLRSEGYEARFIAVRLPYGVQADEKDATGAVEWINPDQAVTINIQTATDAMVAAYSDGMAATITDFNKGNVKARMRMIAQFAIAGDERLLVIGTDHAAENITGFFTKFGDGAADILPLAGLNKRQVRSLAQYLGAPEYLWRKTPTADLLDGNPGRTDEDELGMSYEHIDDYLEGKEIPTPIANKLEQRWVRAQHKRVMPVQPSDTWWREN</sequence>
<keyword evidence="18" id="KW-1185">Reference proteome</keyword>
<feature type="binding site" evidence="13">
    <location>
        <position position="167"/>
    </location>
    <ligand>
        <name>ATP</name>
        <dbReference type="ChEBI" id="CHEBI:30616"/>
    </ligand>
</feature>
<dbReference type="EC" id="6.3.1.5" evidence="11 13"/>
<feature type="binding site" evidence="13">
    <location>
        <position position="187"/>
    </location>
    <ligand>
        <name>deamido-NAD(+)</name>
        <dbReference type="ChEBI" id="CHEBI:58437"/>
        <note>ligand shared between two neighboring subunits</note>
    </ligand>
</feature>
<evidence type="ECO:0000256" key="3">
    <source>
        <dbReference type="ARBA" id="ARBA00022598"/>
    </source>
</evidence>
<dbReference type="STRING" id="131112.SAMN04489737_1098"/>